<feature type="signal peptide" evidence="3">
    <location>
        <begin position="1"/>
        <end position="21"/>
    </location>
</feature>
<evidence type="ECO:0000313" key="6">
    <source>
        <dbReference type="RefSeq" id="XP_060674300.1"/>
    </source>
</evidence>
<name>A0ABM4AC45_ZIZJJ</name>
<keyword evidence="1" id="KW-0646">Protease inhibitor</keyword>
<proteinExistence type="predicted"/>
<dbReference type="PANTHER" id="PTHR47364">
    <property type="entry name" value="CYSTEINE PROTEINASE INHIBITOR 5"/>
    <property type="match status" value="1"/>
</dbReference>
<dbReference type="InterPro" id="IPR018073">
    <property type="entry name" value="Prot_inh_cystat_CS"/>
</dbReference>
<gene>
    <name evidence="6" type="primary">LOC132804246</name>
</gene>
<protein>
    <submittedName>
        <fullName evidence="6">Cysteine proteinase inhibitor 1-like</fullName>
    </submittedName>
</protein>
<evidence type="ECO:0000259" key="4">
    <source>
        <dbReference type="SMART" id="SM00043"/>
    </source>
</evidence>
<reference evidence="6" key="2">
    <citation type="submission" date="2025-08" db="UniProtKB">
        <authorList>
            <consortium name="RefSeq"/>
        </authorList>
    </citation>
    <scope>IDENTIFICATION</scope>
    <source>
        <tissue evidence="6">Seedling</tissue>
    </source>
</reference>
<feature type="chain" id="PRO_5045154029" evidence="3">
    <location>
        <begin position="22"/>
        <end position="182"/>
    </location>
</feature>
<keyword evidence="3" id="KW-0732">Signal</keyword>
<dbReference type="InterPro" id="IPR000010">
    <property type="entry name" value="Cystatin_dom"/>
</dbReference>
<accession>A0ABM4AC45</accession>
<dbReference type="Proteomes" id="UP001652623">
    <property type="component" value="Chromosome 1"/>
</dbReference>
<dbReference type="CDD" id="cd00042">
    <property type="entry name" value="CY"/>
    <property type="match status" value="2"/>
</dbReference>
<dbReference type="InterPro" id="IPR046350">
    <property type="entry name" value="Cystatin_sf"/>
</dbReference>
<evidence type="ECO:0000256" key="1">
    <source>
        <dbReference type="ARBA" id="ARBA00022690"/>
    </source>
</evidence>
<dbReference type="Gene3D" id="3.10.450.10">
    <property type="match status" value="2"/>
</dbReference>
<sequence length="182" mass="20350">MRPKCFLALLAVLVPFIAIAARSDSSVGAWQPLQSLKSPHLQEIRKFAVPQYNKQSGKDLNLEKAVKGETQIVAGINYRLVIEVKNGAKSERYQELTSFAARSKSSAVGGWQPIRNLKDLHVQEIANFAVNVYNKESGKDLKLEKIVKGEAQIVYGTNYQLVIEVKNGTKSERYQLVIYEQG</sequence>
<evidence type="ECO:0000256" key="3">
    <source>
        <dbReference type="SAM" id="SignalP"/>
    </source>
</evidence>
<dbReference type="SUPFAM" id="SSF54403">
    <property type="entry name" value="Cystatin/monellin"/>
    <property type="match status" value="2"/>
</dbReference>
<dbReference type="GeneID" id="132804246"/>
<organism evidence="5 6">
    <name type="scientific">Ziziphus jujuba</name>
    <name type="common">Chinese jujube</name>
    <name type="synonym">Ziziphus sativa</name>
    <dbReference type="NCBI Taxonomy" id="326968"/>
    <lineage>
        <taxon>Eukaryota</taxon>
        <taxon>Viridiplantae</taxon>
        <taxon>Streptophyta</taxon>
        <taxon>Embryophyta</taxon>
        <taxon>Tracheophyta</taxon>
        <taxon>Spermatophyta</taxon>
        <taxon>Magnoliopsida</taxon>
        <taxon>eudicotyledons</taxon>
        <taxon>Gunneridae</taxon>
        <taxon>Pentapetalae</taxon>
        <taxon>rosids</taxon>
        <taxon>fabids</taxon>
        <taxon>Rosales</taxon>
        <taxon>Rhamnaceae</taxon>
        <taxon>Paliureae</taxon>
        <taxon>Ziziphus</taxon>
    </lineage>
</organism>
<dbReference type="Pfam" id="PF16845">
    <property type="entry name" value="SQAPI"/>
    <property type="match status" value="2"/>
</dbReference>
<dbReference type="PROSITE" id="PS00287">
    <property type="entry name" value="CYSTATIN"/>
    <property type="match status" value="1"/>
</dbReference>
<feature type="domain" description="Cystatin" evidence="4">
    <location>
        <begin position="25"/>
        <end position="102"/>
    </location>
</feature>
<feature type="domain" description="Cystatin" evidence="4">
    <location>
        <begin position="106"/>
        <end position="182"/>
    </location>
</feature>
<evidence type="ECO:0000313" key="5">
    <source>
        <dbReference type="Proteomes" id="UP001652623"/>
    </source>
</evidence>
<evidence type="ECO:0000256" key="2">
    <source>
        <dbReference type="ARBA" id="ARBA00022704"/>
    </source>
</evidence>
<dbReference type="SMART" id="SM00043">
    <property type="entry name" value="CY"/>
    <property type="match status" value="2"/>
</dbReference>
<keyword evidence="5" id="KW-1185">Reference proteome</keyword>
<dbReference type="PANTHER" id="PTHR47364:SF2">
    <property type="entry name" value="CYSTEINE PROTEINASE INHIBITOR 5"/>
    <property type="match status" value="1"/>
</dbReference>
<dbReference type="RefSeq" id="XP_060674300.1">
    <property type="nucleotide sequence ID" value="XM_060818317.1"/>
</dbReference>
<reference evidence="5" key="1">
    <citation type="submission" date="2025-05" db="UniProtKB">
        <authorList>
            <consortium name="RefSeq"/>
        </authorList>
    </citation>
    <scope>NUCLEOTIDE SEQUENCE [LARGE SCALE GENOMIC DNA]</scope>
</reference>
<keyword evidence="2" id="KW-0789">Thiol protease inhibitor</keyword>